<name>A0AAP2CJ37_9BACT</name>
<evidence type="ECO:0000256" key="4">
    <source>
        <dbReference type="ARBA" id="ARBA00022475"/>
    </source>
</evidence>
<feature type="transmembrane region" description="Helical" evidence="8">
    <location>
        <begin position="60"/>
        <end position="81"/>
    </location>
</feature>
<feature type="transmembrane region" description="Helical" evidence="8">
    <location>
        <begin position="295"/>
        <end position="325"/>
    </location>
</feature>
<gene>
    <name evidence="9" type="ORF">KI659_01700</name>
</gene>
<comment type="subcellular location">
    <subcellularLocation>
        <location evidence="1">Cell membrane</location>
        <topology evidence="1">Multi-pass membrane protein</topology>
    </subcellularLocation>
</comment>
<protein>
    <submittedName>
        <fullName evidence="9">AI-2E family transporter</fullName>
    </submittedName>
</protein>
<evidence type="ECO:0000256" key="2">
    <source>
        <dbReference type="ARBA" id="ARBA00009773"/>
    </source>
</evidence>
<feature type="transmembrane region" description="Helical" evidence="8">
    <location>
        <begin position="227"/>
        <end position="257"/>
    </location>
</feature>
<feature type="transmembrane region" description="Helical" evidence="8">
    <location>
        <begin position="137"/>
        <end position="164"/>
    </location>
</feature>
<keyword evidence="10" id="KW-1185">Reference proteome</keyword>
<feature type="transmembrane region" description="Helical" evidence="8">
    <location>
        <begin position="264"/>
        <end position="283"/>
    </location>
</feature>
<keyword evidence="3" id="KW-0813">Transport</keyword>
<dbReference type="EMBL" id="JAHCMY010000001">
    <property type="protein sequence ID" value="MBS9522717.1"/>
    <property type="molecule type" value="Genomic_DNA"/>
</dbReference>
<evidence type="ECO:0000256" key="8">
    <source>
        <dbReference type="SAM" id="Phobius"/>
    </source>
</evidence>
<dbReference type="PANTHER" id="PTHR21716">
    <property type="entry name" value="TRANSMEMBRANE PROTEIN"/>
    <property type="match status" value="1"/>
</dbReference>
<dbReference type="Proteomes" id="UP001319104">
    <property type="component" value="Unassembled WGS sequence"/>
</dbReference>
<accession>A0AAP2CJ37</accession>
<proteinExistence type="inferred from homology"/>
<feature type="transmembrane region" description="Helical" evidence="8">
    <location>
        <begin position="34"/>
        <end position="51"/>
    </location>
</feature>
<dbReference type="InterPro" id="IPR002549">
    <property type="entry name" value="AI-2E-like"/>
</dbReference>
<keyword evidence="6 8" id="KW-1133">Transmembrane helix</keyword>
<keyword evidence="5 8" id="KW-0812">Transmembrane</keyword>
<feature type="transmembrane region" description="Helical" evidence="8">
    <location>
        <begin position="7"/>
        <end position="28"/>
    </location>
</feature>
<evidence type="ECO:0000256" key="6">
    <source>
        <dbReference type="ARBA" id="ARBA00022989"/>
    </source>
</evidence>
<dbReference type="Pfam" id="PF01594">
    <property type="entry name" value="AI-2E_transport"/>
    <property type="match status" value="1"/>
</dbReference>
<evidence type="ECO:0000256" key="7">
    <source>
        <dbReference type="ARBA" id="ARBA00023136"/>
    </source>
</evidence>
<organism evidence="9 10">
    <name type="scientific">Litoribacter ruber</name>
    <dbReference type="NCBI Taxonomy" id="702568"/>
    <lineage>
        <taxon>Bacteria</taxon>
        <taxon>Pseudomonadati</taxon>
        <taxon>Bacteroidota</taxon>
        <taxon>Cytophagia</taxon>
        <taxon>Cytophagales</taxon>
        <taxon>Cyclobacteriaceae</taxon>
        <taxon>Litoribacter</taxon>
    </lineage>
</organism>
<dbReference type="PANTHER" id="PTHR21716:SF53">
    <property type="entry name" value="PERMEASE PERM-RELATED"/>
    <property type="match status" value="1"/>
</dbReference>
<evidence type="ECO:0000256" key="1">
    <source>
        <dbReference type="ARBA" id="ARBA00004651"/>
    </source>
</evidence>
<evidence type="ECO:0000256" key="5">
    <source>
        <dbReference type="ARBA" id="ARBA00022692"/>
    </source>
</evidence>
<dbReference type="GO" id="GO:0005886">
    <property type="term" value="C:plasma membrane"/>
    <property type="evidence" value="ECO:0007669"/>
    <property type="project" value="UniProtKB-SubCell"/>
</dbReference>
<reference evidence="9 10" key="1">
    <citation type="submission" date="2021-05" db="EMBL/GenBank/DDBJ databases">
        <authorList>
            <person name="Zhang Z.D."/>
            <person name="Osman G."/>
        </authorList>
    </citation>
    <scope>NUCLEOTIDE SEQUENCE [LARGE SCALE GENOMIC DNA]</scope>
    <source>
        <strain evidence="9 10">KCTC 32217</strain>
    </source>
</reference>
<evidence type="ECO:0000256" key="3">
    <source>
        <dbReference type="ARBA" id="ARBA00022448"/>
    </source>
</evidence>
<dbReference type="RefSeq" id="WP_213943607.1">
    <property type="nucleotide sequence ID" value="NZ_JAHBGI010000004.1"/>
</dbReference>
<evidence type="ECO:0000313" key="9">
    <source>
        <dbReference type="EMBL" id="MBS9522717.1"/>
    </source>
</evidence>
<comment type="similarity">
    <text evidence="2">Belongs to the autoinducer-2 exporter (AI-2E) (TC 2.A.86) family.</text>
</comment>
<keyword evidence="4" id="KW-1003">Cell membrane</keyword>
<keyword evidence="7 8" id="KW-0472">Membrane</keyword>
<sequence>MMMKAVIFKINSILFLIIATVAIFYLGAGFLKPLVFGFFFATLMWPVAIFLEKKGLPRMLAALICASIVYLTVSGLLVLVVSQLGQFAESLPEIGDQLEELLAALQQSVANMTGISPERQASLFEERSEGLAETIQAFVQGFLTGFFTTLGHFFLTNVYLFLLLTNRSRIKTFILDYSGEKKEKAKSVINKSATVSHHYLWGRIKVMSILGGLYLVAFLSFDVRFALLFTVVGALLTIIPYIGPLLSGVIPVAFTLVEGEDYSYILFFAAVVLVIQLIESYILEPLIIGDEVNLAPLYIIIAIIIGGMLWGILGMILFVPLFAIFRIIAEHTPKMQPIAKLISNK</sequence>
<dbReference type="AlphaFoldDB" id="A0AAP2CJ37"/>
<comment type="caution">
    <text evidence="9">The sequence shown here is derived from an EMBL/GenBank/DDBJ whole genome shotgun (WGS) entry which is preliminary data.</text>
</comment>
<evidence type="ECO:0000313" key="10">
    <source>
        <dbReference type="Proteomes" id="UP001319104"/>
    </source>
</evidence>
<feature type="transmembrane region" description="Helical" evidence="8">
    <location>
        <begin position="200"/>
        <end position="221"/>
    </location>
</feature>